<dbReference type="SUPFAM" id="SSF48239">
    <property type="entry name" value="Terpenoid cyclases/Protein prenyltransferases"/>
    <property type="match status" value="2"/>
</dbReference>
<feature type="domain" description="Squalene cyclase C-terminal" evidence="5">
    <location>
        <begin position="315"/>
        <end position="647"/>
    </location>
</feature>
<evidence type="ECO:0000259" key="5">
    <source>
        <dbReference type="Pfam" id="PF13243"/>
    </source>
</evidence>
<sequence length="674" mass="72494">MSGATDSIDPQRLDAATDATVAHLLSERVDAGHWEGELSTSALSTAVAAMALHQYSLAREPEAQARGATSDSMADAEPRATSIPSLALRAHIDSACVWLLAHRNADGGWGDTVESKTNVSTTALAMATLSVWNVPTENRAKRDEVVADARRWFDAAGGFDAVVKRYGKDKTFSVPILTHSALAGLVPWSKVTALPFELAALSPRFYASIRLPVVSYALPALIAIGQLRHVKKPSRNPLLRGLRSLAVARVMNRLESIQPSNGGFLEAAPLTGFVLMSLSAAGRADHPVAKKCVEFLTGNVREDGSWPIDTNLATWVTTLAVNALGDDLPEEARPPIRDWLLGQQYREVHPYTRAAPGGWAWTDLPGGVPDADDTPGAVLALHSLSASPASPSPSGGASRSGSAPPDGDGEAEALREGIGWLLNLQNRDGGVPTFCRGWGTLPFDRSAPDLTAHALRAVVGTPYEAVAAAYGQFRPENRWHNCGIGWHRGQSRFRDVGFAYLRKQQRPDGSWLPLWFGNQHAPDDINPVYGTARVLAAFADVDRELAADGVHCGKGIDFLLSVQNADGGWGGAKDCPSTVEETALAAEILLRLVPERPEPWAGVRWLLEKVESGEWTSPSPIGFYFAKLWYHERLYPVIFTVQALRTARSARGRAAALSERGRRRHDGVSAAAAV</sequence>
<gene>
    <name evidence="7" type="primary">shc_2</name>
    <name evidence="7" type="ORF">LzC2_13820</name>
</gene>
<dbReference type="Pfam" id="PF13243">
    <property type="entry name" value="SQHop_cyclase_C"/>
    <property type="match status" value="1"/>
</dbReference>
<keyword evidence="8" id="KW-1185">Reference proteome</keyword>
<dbReference type="Gene3D" id="1.50.10.20">
    <property type="match status" value="2"/>
</dbReference>
<name>A0ABX1VBQ2_9PLAN</name>
<comment type="pathway">
    <text evidence="1">Secondary metabolite biosynthesis; hopanoid biosynthesis.</text>
</comment>
<comment type="caution">
    <text evidence="7">The sequence shown here is derived from an EMBL/GenBank/DDBJ whole genome shotgun (WGS) entry which is preliminary data.</text>
</comment>
<dbReference type="InterPro" id="IPR018333">
    <property type="entry name" value="Squalene_cyclase"/>
</dbReference>
<evidence type="ECO:0000313" key="7">
    <source>
        <dbReference type="EMBL" id="NNJ25312.1"/>
    </source>
</evidence>
<proteinExistence type="inferred from homology"/>
<evidence type="ECO:0000313" key="8">
    <source>
        <dbReference type="Proteomes" id="UP000609651"/>
    </source>
</evidence>
<evidence type="ECO:0000259" key="6">
    <source>
        <dbReference type="Pfam" id="PF13249"/>
    </source>
</evidence>
<feature type="compositionally biased region" description="Low complexity" evidence="4">
    <location>
        <begin position="385"/>
        <end position="405"/>
    </location>
</feature>
<reference evidence="7 8" key="1">
    <citation type="journal article" date="2020" name="Syst. Appl. Microbiol.">
        <title>Alienimonas chondri sp. nov., a novel planctomycete isolated from the biofilm of the red alga Chondrus crispus.</title>
        <authorList>
            <person name="Vitorino I."/>
            <person name="Albuquerque L."/>
            <person name="Wiegand S."/>
            <person name="Kallscheuer N."/>
            <person name="da Costa M.S."/>
            <person name="Lobo-da-Cunha A."/>
            <person name="Jogler C."/>
            <person name="Lage O.M."/>
        </authorList>
    </citation>
    <scope>NUCLEOTIDE SEQUENCE [LARGE SCALE GENOMIC DNA]</scope>
    <source>
        <strain evidence="7 8">LzC2</strain>
    </source>
</reference>
<keyword evidence="3" id="KW-0677">Repeat</keyword>
<keyword evidence="7" id="KW-0456">Lyase</keyword>
<evidence type="ECO:0000256" key="2">
    <source>
        <dbReference type="ARBA" id="ARBA00009755"/>
    </source>
</evidence>
<dbReference type="PANTHER" id="PTHR11764:SF20">
    <property type="entry name" value="LANOSTEROL SYNTHASE"/>
    <property type="match status" value="1"/>
</dbReference>
<evidence type="ECO:0000256" key="4">
    <source>
        <dbReference type="SAM" id="MobiDB-lite"/>
    </source>
</evidence>
<feature type="region of interest" description="Disordered" evidence="4">
    <location>
        <begin position="655"/>
        <end position="674"/>
    </location>
</feature>
<dbReference type="Pfam" id="PF13249">
    <property type="entry name" value="SQHop_cyclase_N"/>
    <property type="match status" value="1"/>
</dbReference>
<dbReference type="Proteomes" id="UP000609651">
    <property type="component" value="Unassembled WGS sequence"/>
</dbReference>
<dbReference type="EMBL" id="WTPX01000032">
    <property type="protein sequence ID" value="NNJ25312.1"/>
    <property type="molecule type" value="Genomic_DNA"/>
</dbReference>
<feature type="region of interest" description="Disordered" evidence="4">
    <location>
        <begin position="385"/>
        <end position="411"/>
    </location>
</feature>
<dbReference type="InterPro" id="IPR008930">
    <property type="entry name" value="Terpenoid_cyclase/PrenylTrfase"/>
</dbReference>
<comment type="similarity">
    <text evidence="2">Belongs to the terpene cyclase/mutase family.</text>
</comment>
<organism evidence="7 8">
    <name type="scientific">Alienimonas chondri</name>
    <dbReference type="NCBI Taxonomy" id="2681879"/>
    <lineage>
        <taxon>Bacteria</taxon>
        <taxon>Pseudomonadati</taxon>
        <taxon>Planctomycetota</taxon>
        <taxon>Planctomycetia</taxon>
        <taxon>Planctomycetales</taxon>
        <taxon>Planctomycetaceae</taxon>
        <taxon>Alienimonas</taxon>
    </lineage>
</organism>
<feature type="domain" description="Squalene cyclase N-terminal" evidence="6">
    <location>
        <begin position="92"/>
        <end position="237"/>
    </location>
</feature>
<dbReference type="GO" id="GO:0016829">
    <property type="term" value="F:lyase activity"/>
    <property type="evidence" value="ECO:0007669"/>
    <property type="project" value="UniProtKB-KW"/>
</dbReference>
<protein>
    <submittedName>
        <fullName evidence="7">Squalene--hopene cyclase</fullName>
        <ecNumber evidence="7">4.2.1.129</ecNumber>
    </submittedName>
</protein>
<accession>A0ABX1VBQ2</accession>
<evidence type="ECO:0000256" key="1">
    <source>
        <dbReference type="ARBA" id="ARBA00004999"/>
    </source>
</evidence>
<dbReference type="PANTHER" id="PTHR11764">
    <property type="entry name" value="TERPENE CYCLASE/MUTASE FAMILY MEMBER"/>
    <property type="match status" value="1"/>
</dbReference>
<dbReference type="EC" id="4.2.1.129" evidence="7"/>
<evidence type="ECO:0000256" key="3">
    <source>
        <dbReference type="ARBA" id="ARBA00022737"/>
    </source>
</evidence>
<dbReference type="InterPro" id="IPR032696">
    <property type="entry name" value="SQ_cyclase_C"/>
</dbReference>
<dbReference type="RefSeq" id="WP_315854570.1">
    <property type="nucleotide sequence ID" value="NZ_WTPX01000032.1"/>
</dbReference>
<dbReference type="InterPro" id="IPR032697">
    <property type="entry name" value="SQ_cyclase_N"/>
</dbReference>